<reference evidence="7 9" key="2">
    <citation type="submission" date="2016-10" db="EMBL/GenBank/DDBJ databases">
        <authorList>
            <person name="de Groot N.N."/>
        </authorList>
    </citation>
    <scope>NUCLEOTIDE SEQUENCE [LARGE SCALE GENOMIC DNA]</scope>
    <source>
        <strain evidence="7 9">DSM 2895</strain>
    </source>
</reference>
<dbReference type="STRING" id="47500.AF333_16165"/>
<protein>
    <submittedName>
        <fullName evidence="6">Multidrug ABC transporter ATP-binding protein</fullName>
    </submittedName>
    <submittedName>
        <fullName evidence="7">Putative ABC transport system ATP-binding protein</fullName>
    </submittedName>
</protein>
<keyword evidence="4 6" id="KW-0067">ATP-binding</keyword>
<accession>A0A0D1Y0V4</accession>
<dbReference type="InterPro" id="IPR003439">
    <property type="entry name" value="ABC_transporter-like_ATP-bd"/>
</dbReference>
<evidence type="ECO:0000313" key="9">
    <source>
        <dbReference type="Proteomes" id="UP000182836"/>
    </source>
</evidence>
<dbReference type="PROSITE" id="PS50893">
    <property type="entry name" value="ABC_TRANSPORTER_2"/>
    <property type="match status" value="1"/>
</dbReference>
<dbReference type="GO" id="GO:0016887">
    <property type="term" value="F:ATP hydrolysis activity"/>
    <property type="evidence" value="ECO:0007669"/>
    <property type="project" value="InterPro"/>
</dbReference>
<dbReference type="SMART" id="SM00382">
    <property type="entry name" value="AAA"/>
    <property type="match status" value="1"/>
</dbReference>
<dbReference type="GO" id="GO:0022857">
    <property type="term" value="F:transmembrane transporter activity"/>
    <property type="evidence" value="ECO:0007669"/>
    <property type="project" value="UniProtKB-ARBA"/>
</dbReference>
<dbReference type="InterPro" id="IPR003593">
    <property type="entry name" value="AAA+_ATPase"/>
</dbReference>
<evidence type="ECO:0000256" key="4">
    <source>
        <dbReference type="ARBA" id="ARBA00022840"/>
    </source>
</evidence>
<dbReference type="PROSITE" id="PS00211">
    <property type="entry name" value="ABC_TRANSPORTER_1"/>
    <property type="match status" value="1"/>
</dbReference>
<dbReference type="PATRIC" id="fig|47500.8.peg.6334"/>
<dbReference type="GO" id="GO:0005524">
    <property type="term" value="F:ATP binding"/>
    <property type="evidence" value="ECO:0007669"/>
    <property type="project" value="UniProtKB-KW"/>
</dbReference>
<dbReference type="Proteomes" id="UP000037269">
    <property type="component" value="Unassembled WGS sequence"/>
</dbReference>
<keyword evidence="2" id="KW-0813">Transport</keyword>
<dbReference type="InterPro" id="IPR017871">
    <property type="entry name" value="ABC_transporter-like_CS"/>
</dbReference>
<dbReference type="GO" id="GO:0098796">
    <property type="term" value="C:membrane protein complex"/>
    <property type="evidence" value="ECO:0007669"/>
    <property type="project" value="UniProtKB-ARBA"/>
</dbReference>
<evidence type="ECO:0000313" key="8">
    <source>
        <dbReference type="Proteomes" id="UP000037269"/>
    </source>
</evidence>
<evidence type="ECO:0000256" key="3">
    <source>
        <dbReference type="ARBA" id="ARBA00022741"/>
    </source>
</evidence>
<evidence type="ECO:0000256" key="1">
    <source>
        <dbReference type="ARBA" id="ARBA00005417"/>
    </source>
</evidence>
<keyword evidence="3" id="KW-0547">Nucleotide-binding</keyword>
<dbReference type="GeneID" id="42306705"/>
<dbReference type="InterPro" id="IPR027417">
    <property type="entry name" value="P-loop_NTPase"/>
</dbReference>
<dbReference type="InterPro" id="IPR017911">
    <property type="entry name" value="MacB-like_ATP-bd"/>
</dbReference>
<keyword evidence="8" id="KW-1185">Reference proteome</keyword>
<dbReference type="Pfam" id="PF00005">
    <property type="entry name" value="ABC_tran"/>
    <property type="match status" value="1"/>
</dbReference>
<comment type="similarity">
    <text evidence="1">Belongs to the ABC transporter superfamily.</text>
</comment>
<dbReference type="AlphaFoldDB" id="A0A0D1Y0V4"/>
<dbReference type="EMBL" id="LGUG01000004">
    <property type="protein sequence ID" value="KON96782.1"/>
    <property type="molecule type" value="Genomic_DNA"/>
</dbReference>
<dbReference type="RefSeq" id="WP_043063440.1">
    <property type="nucleotide sequence ID" value="NZ_BJOA01000151.1"/>
</dbReference>
<dbReference type="Proteomes" id="UP000182836">
    <property type="component" value="Unassembled WGS sequence"/>
</dbReference>
<evidence type="ECO:0000313" key="6">
    <source>
        <dbReference type="EMBL" id="KON96782.1"/>
    </source>
</evidence>
<dbReference type="Gene3D" id="3.40.50.300">
    <property type="entry name" value="P-loop containing nucleotide triphosphate hydrolases"/>
    <property type="match status" value="1"/>
</dbReference>
<organism evidence="6 8">
    <name type="scientific">Aneurinibacillus migulanus</name>
    <name type="common">Bacillus migulanus</name>
    <dbReference type="NCBI Taxonomy" id="47500"/>
    <lineage>
        <taxon>Bacteria</taxon>
        <taxon>Bacillati</taxon>
        <taxon>Bacillota</taxon>
        <taxon>Bacilli</taxon>
        <taxon>Bacillales</taxon>
        <taxon>Paenibacillaceae</taxon>
        <taxon>Aneurinibacillus group</taxon>
        <taxon>Aneurinibacillus</taxon>
    </lineage>
</organism>
<dbReference type="CDD" id="cd03255">
    <property type="entry name" value="ABC_MJ0796_LolCDE_FtsE"/>
    <property type="match status" value="1"/>
</dbReference>
<feature type="domain" description="ABC transporter" evidence="5">
    <location>
        <begin position="4"/>
        <end position="245"/>
    </location>
</feature>
<evidence type="ECO:0000313" key="7">
    <source>
        <dbReference type="EMBL" id="SDJ45659.1"/>
    </source>
</evidence>
<proteinExistence type="inferred from homology"/>
<dbReference type="PANTHER" id="PTHR42798:SF7">
    <property type="entry name" value="ALPHA-D-RIBOSE 1-METHYLPHOSPHONATE 5-TRIPHOSPHATE SYNTHASE SUBUNIT PHNL"/>
    <property type="match status" value="1"/>
</dbReference>
<dbReference type="EMBL" id="FNED01000018">
    <property type="protein sequence ID" value="SDJ45659.1"/>
    <property type="molecule type" value="Genomic_DNA"/>
</dbReference>
<evidence type="ECO:0000256" key="2">
    <source>
        <dbReference type="ARBA" id="ARBA00022448"/>
    </source>
</evidence>
<evidence type="ECO:0000259" key="5">
    <source>
        <dbReference type="PROSITE" id="PS50893"/>
    </source>
</evidence>
<name>A0A0D1Y0V4_ANEMI</name>
<reference evidence="6 8" key="1">
    <citation type="submission" date="2015-07" db="EMBL/GenBank/DDBJ databases">
        <title>Fjat-14205 dsm 2895.</title>
        <authorList>
            <person name="Liu B."/>
            <person name="Wang J."/>
            <person name="Zhu Y."/>
            <person name="Liu G."/>
            <person name="Chen Q."/>
            <person name="Chen Z."/>
            <person name="Lan J."/>
            <person name="Che J."/>
            <person name="Ge C."/>
            <person name="Shi H."/>
            <person name="Pan Z."/>
            <person name="Liu X."/>
        </authorList>
    </citation>
    <scope>NUCLEOTIDE SEQUENCE [LARGE SCALE GENOMIC DNA]</scope>
    <source>
        <strain evidence="6 8">DSM 2895</strain>
    </source>
</reference>
<dbReference type="OrthoDB" id="9791546at2"/>
<dbReference type="SUPFAM" id="SSF52540">
    <property type="entry name" value="P-loop containing nucleoside triphosphate hydrolases"/>
    <property type="match status" value="1"/>
</dbReference>
<sequence length="252" mass="28001">MEVLKVNDLSKVYNSYKEAKEVAALNGITLRVKRGDFVGIMGPSGSGKTTLLNLLSGIDQCTSGEVFIEDKNITHLSKEEMALFRRHSVGYVFQDFNLLDSLTISENIALPLILDKVNPKTIGLKLKELTAFFEIEHIQNKYPYHISGGQKQRAAVARALINDPAIVFADEPTGNLDSKSSKNIMNTLKKINDERNSTVLMVSHDPFAASFCKRIIFIKDGAIKMEIVSSGDRKEFFDQILEAESMIGGEIQ</sequence>
<dbReference type="FunFam" id="3.40.50.300:FF:000032">
    <property type="entry name" value="Export ABC transporter ATP-binding protein"/>
    <property type="match status" value="1"/>
</dbReference>
<dbReference type="PANTHER" id="PTHR42798">
    <property type="entry name" value="LIPOPROTEIN-RELEASING SYSTEM ATP-BINDING PROTEIN LOLD"/>
    <property type="match status" value="1"/>
</dbReference>
<gene>
    <name evidence="6" type="ORF">AF333_16165</name>
    <name evidence="7" type="ORF">SAMN04487909_11843</name>
</gene>